<dbReference type="RefSeq" id="WP_128354771.1">
    <property type="nucleotide sequence ID" value="NZ_CP022987.1"/>
</dbReference>
<dbReference type="PANTHER" id="PTHR35011">
    <property type="entry name" value="2,3-DIKETO-L-GULONATE TRAP TRANSPORTER SMALL PERMEASE PROTEIN YIAM"/>
    <property type="match status" value="1"/>
</dbReference>
<evidence type="ECO:0000259" key="10">
    <source>
        <dbReference type="Pfam" id="PF04290"/>
    </source>
</evidence>
<accession>A0A410GBQ2</accession>
<sequence>MKKEASIERSKVLRFVDRVAELSGSVGVYMIIFVTVVLTYEAVARYFFASPTQWTQDISVTLQIWFTYMGMALVLKDREMIRITALLAIAPKSVRYVLEAVSLIIIFLFSLLAVTKGWDVVADSIRLGRRQPTMLALPNWIAELPVVLGFFLLLVQSTAELIRLPFRGPPNFSVIAELDPALHEAAQPSPHDEVRA</sequence>
<keyword evidence="6 9" id="KW-1133">Transmembrane helix</keyword>
<reference evidence="11 12" key="1">
    <citation type="submission" date="2017-08" db="EMBL/GenBank/DDBJ databases">
        <authorList>
            <person name="Park S.-J."/>
            <person name="Kim H."/>
        </authorList>
    </citation>
    <scope>NUCLEOTIDE SEQUENCE [LARGE SCALE GENOMIC DNA]</scope>
    <source>
        <strain evidence="12">ye3</strain>
    </source>
</reference>
<keyword evidence="4 9" id="KW-0997">Cell inner membrane</keyword>
<keyword evidence="3" id="KW-1003">Cell membrane</keyword>
<keyword evidence="2 9" id="KW-0813">Transport</keyword>
<evidence type="ECO:0000256" key="6">
    <source>
        <dbReference type="ARBA" id="ARBA00022989"/>
    </source>
</evidence>
<dbReference type="Proteomes" id="UP000283474">
    <property type="component" value="Chromosome"/>
</dbReference>
<evidence type="ECO:0000256" key="4">
    <source>
        <dbReference type="ARBA" id="ARBA00022519"/>
    </source>
</evidence>
<proteinExistence type="inferred from homology"/>
<dbReference type="InterPro" id="IPR055348">
    <property type="entry name" value="DctQ"/>
</dbReference>
<name>A0A410GBQ2_9BURK</name>
<evidence type="ECO:0000256" key="7">
    <source>
        <dbReference type="ARBA" id="ARBA00023136"/>
    </source>
</evidence>
<evidence type="ECO:0000256" key="1">
    <source>
        <dbReference type="ARBA" id="ARBA00004429"/>
    </source>
</evidence>
<keyword evidence="12" id="KW-1185">Reference proteome</keyword>
<protein>
    <recommendedName>
        <fullName evidence="9">TRAP transporter small permease protein</fullName>
    </recommendedName>
</protein>
<feature type="transmembrane region" description="Helical" evidence="9">
    <location>
        <begin position="20"/>
        <end position="38"/>
    </location>
</feature>
<evidence type="ECO:0000313" key="11">
    <source>
        <dbReference type="EMBL" id="QAA93727.1"/>
    </source>
</evidence>
<evidence type="ECO:0000256" key="5">
    <source>
        <dbReference type="ARBA" id="ARBA00022692"/>
    </source>
</evidence>
<feature type="transmembrane region" description="Helical" evidence="9">
    <location>
        <begin position="58"/>
        <end position="75"/>
    </location>
</feature>
<feature type="transmembrane region" description="Helical" evidence="9">
    <location>
        <begin position="135"/>
        <end position="155"/>
    </location>
</feature>
<comment type="subcellular location">
    <subcellularLocation>
        <location evidence="1 9">Cell inner membrane</location>
        <topology evidence="1 9">Multi-pass membrane protein</topology>
    </subcellularLocation>
</comment>
<dbReference type="InterPro" id="IPR007387">
    <property type="entry name" value="TRAP_DctQ"/>
</dbReference>
<comment type="similarity">
    <text evidence="8 9">Belongs to the TRAP transporter small permease family.</text>
</comment>
<dbReference type="PANTHER" id="PTHR35011:SF4">
    <property type="entry name" value="SLL1102 PROTEIN"/>
    <property type="match status" value="1"/>
</dbReference>
<dbReference type="GO" id="GO:0005886">
    <property type="term" value="C:plasma membrane"/>
    <property type="evidence" value="ECO:0007669"/>
    <property type="project" value="UniProtKB-SubCell"/>
</dbReference>
<evidence type="ECO:0000313" key="12">
    <source>
        <dbReference type="Proteomes" id="UP000283474"/>
    </source>
</evidence>
<evidence type="ECO:0000256" key="2">
    <source>
        <dbReference type="ARBA" id="ARBA00022448"/>
    </source>
</evidence>
<comment type="subunit">
    <text evidence="9">The complex comprises the extracytoplasmic solute receptor protein and the two transmembrane proteins.</text>
</comment>
<keyword evidence="7 9" id="KW-0472">Membrane</keyword>
<dbReference type="Pfam" id="PF04290">
    <property type="entry name" value="DctQ"/>
    <property type="match status" value="1"/>
</dbReference>
<evidence type="ECO:0000256" key="9">
    <source>
        <dbReference type="RuleBase" id="RU369079"/>
    </source>
</evidence>
<gene>
    <name evidence="11" type="ORF">CKA81_07675</name>
</gene>
<evidence type="ECO:0000256" key="3">
    <source>
        <dbReference type="ARBA" id="ARBA00022475"/>
    </source>
</evidence>
<organism evidence="11 12">
    <name type="scientific">Pollutimonas thiosulfatoxidans</name>
    <dbReference type="NCBI Taxonomy" id="2028345"/>
    <lineage>
        <taxon>Bacteria</taxon>
        <taxon>Pseudomonadati</taxon>
        <taxon>Pseudomonadota</taxon>
        <taxon>Betaproteobacteria</taxon>
        <taxon>Burkholderiales</taxon>
        <taxon>Alcaligenaceae</taxon>
        <taxon>Pollutimonas</taxon>
    </lineage>
</organism>
<dbReference type="OrthoDB" id="2085311at2"/>
<evidence type="ECO:0000256" key="8">
    <source>
        <dbReference type="ARBA" id="ARBA00038436"/>
    </source>
</evidence>
<comment type="function">
    <text evidence="9">Part of the tripartite ATP-independent periplasmic (TRAP) transport system.</text>
</comment>
<feature type="transmembrane region" description="Helical" evidence="9">
    <location>
        <begin position="96"/>
        <end position="115"/>
    </location>
</feature>
<keyword evidence="5 9" id="KW-0812">Transmembrane</keyword>
<dbReference type="AlphaFoldDB" id="A0A410GBQ2"/>
<dbReference type="KEGG" id="pus:CKA81_07675"/>
<feature type="domain" description="Tripartite ATP-independent periplasmic transporters DctQ component" evidence="10">
    <location>
        <begin position="35"/>
        <end position="164"/>
    </location>
</feature>
<dbReference type="EMBL" id="CP022987">
    <property type="protein sequence ID" value="QAA93727.1"/>
    <property type="molecule type" value="Genomic_DNA"/>
</dbReference>
<dbReference type="GO" id="GO:0022857">
    <property type="term" value="F:transmembrane transporter activity"/>
    <property type="evidence" value="ECO:0007669"/>
    <property type="project" value="UniProtKB-UniRule"/>
</dbReference>